<dbReference type="AlphaFoldDB" id="A0A6B0YW46"/>
<dbReference type="PANTHER" id="PTHR45436:SF5">
    <property type="entry name" value="SENSOR HISTIDINE KINASE TRCS"/>
    <property type="match status" value="1"/>
</dbReference>
<dbReference type="Pfam" id="PF13589">
    <property type="entry name" value="HATPase_c_3"/>
    <property type="match status" value="1"/>
</dbReference>
<dbReference type="GO" id="GO:0004673">
    <property type="term" value="F:protein histidine kinase activity"/>
    <property type="evidence" value="ECO:0007669"/>
    <property type="project" value="UniProtKB-EC"/>
</dbReference>
<dbReference type="GO" id="GO:0000160">
    <property type="term" value="P:phosphorelay signal transduction system"/>
    <property type="evidence" value="ECO:0007669"/>
    <property type="project" value="TreeGrafter"/>
</dbReference>
<dbReference type="Pfam" id="PF02518">
    <property type="entry name" value="HATPase_c"/>
    <property type="match status" value="1"/>
</dbReference>
<dbReference type="EMBL" id="VXRG01000147">
    <property type="protein sequence ID" value="MXY95354.1"/>
    <property type="molecule type" value="Genomic_DNA"/>
</dbReference>
<protein>
    <recommendedName>
        <fullName evidence="2">histidine kinase</fullName>
        <ecNumber evidence="2">2.7.13.3</ecNumber>
    </recommendedName>
</protein>
<sequence length="755" mass="86233">MPEQEEESTVSSWRKHHFSVDSELLRELGERLVGRQYIALAELVKNSFDADATRVEIRIENDFIEVSDNGHGMSVTDFRNRWMRVGSAHKVREQMSPELKRPLTGSKGIGRLAVQFLASELMLCSVPKATRLPPNEIPVELRAWIDWKQAVQAGELVRASAMYDLQSNPTTHFPSSQPHGTTVRLKGLKHEWNPQEFEELAREIWFLQPPFRALPGTIEGHSDFSVELFTSDPEAIARFRVQMTRILDLYQSRIIGKLLPDDCQEQKETLRRRKVHLSLELEKQPADLIQYTVPVRGDGPCLIDSLHFEIRIYTLKYRQPYGLPVQQARDYMWQWGGVHIYDAGFRIPYAGPDADWLRLEFDHAHRLTKSRLLPDELHVPLGLNHLPTNSRVLGVVHIDTAHEARMEDRHLGQSNQHLQIQVSRDRLVGNYAYEQLRDSVRYALDFYSLRLAAMRLKEQEAKRRVQTPESIIGGVLRVLEQHSADMPKTVAKQITKELDKTVDVVREQSQWTRQQSGILGAMATVGVTALAFDHQFQQHLNVLESYIASLRQSIQTKPDLAVQIGPVTERIEHWLRDARGTRTIFSPIADERNRTAILRFRARTLIEDLATSLKSVLRGVEVSVSGIDHNMRLPETNYPVWMAIFHNLFMNASNAMLDSKIKRIAVSSFATGTRRGIWVQDTGVGIDLDCAEDLFSPLKRSLEISLERRALGFGGTGLGLAIVRMLATDLKADVHFIEPEAPYNTCFEIVWNEQP</sequence>
<dbReference type="EC" id="2.7.13.3" evidence="2"/>
<dbReference type="InterPro" id="IPR050428">
    <property type="entry name" value="TCS_sensor_his_kinase"/>
</dbReference>
<evidence type="ECO:0000256" key="5">
    <source>
        <dbReference type="ARBA" id="ARBA00022777"/>
    </source>
</evidence>
<dbReference type="SMART" id="SM00387">
    <property type="entry name" value="HATPase_c"/>
    <property type="match status" value="1"/>
</dbReference>
<dbReference type="PANTHER" id="PTHR45436">
    <property type="entry name" value="SENSOR HISTIDINE KINASE YKOH"/>
    <property type="match status" value="1"/>
</dbReference>
<evidence type="ECO:0000256" key="3">
    <source>
        <dbReference type="ARBA" id="ARBA00022553"/>
    </source>
</evidence>
<accession>A0A6B0YW46</accession>
<organism evidence="7">
    <name type="scientific">Caldilineaceae bacterium SB0664_bin_27</name>
    <dbReference type="NCBI Taxonomy" id="2605260"/>
    <lineage>
        <taxon>Bacteria</taxon>
        <taxon>Bacillati</taxon>
        <taxon>Chloroflexota</taxon>
        <taxon>Caldilineae</taxon>
        <taxon>Caldilineales</taxon>
        <taxon>Caldilineaceae</taxon>
    </lineage>
</organism>
<evidence type="ECO:0000256" key="4">
    <source>
        <dbReference type="ARBA" id="ARBA00022679"/>
    </source>
</evidence>
<keyword evidence="4" id="KW-0808">Transferase</keyword>
<evidence type="ECO:0000259" key="6">
    <source>
        <dbReference type="SMART" id="SM00387"/>
    </source>
</evidence>
<evidence type="ECO:0000256" key="1">
    <source>
        <dbReference type="ARBA" id="ARBA00000085"/>
    </source>
</evidence>
<dbReference type="GO" id="GO:0005886">
    <property type="term" value="C:plasma membrane"/>
    <property type="evidence" value="ECO:0007669"/>
    <property type="project" value="TreeGrafter"/>
</dbReference>
<reference evidence="7" key="1">
    <citation type="submission" date="2019-09" db="EMBL/GenBank/DDBJ databases">
        <title>Characterisation of the sponge microbiome using genome-centric metagenomics.</title>
        <authorList>
            <person name="Engelberts J.P."/>
            <person name="Robbins S.J."/>
            <person name="De Goeij J.M."/>
            <person name="Aranda M."/>
            <person name="Bell S.C."/>
            <person name="Webster N.S."/>
        </authorList>
    </citation>
    <scope>NUCLEOTIDE SEQUENCE</scope>
    <source>
        <strain evidence="7">SB0664_bin_27</strain>
    </source>
</reference>
<keyword evidence="3" id="KW-0597">Phosphoprotein</keyword>
<dbReference type="InterPro" id="IPR036890">
    <property type="entry name" value="HATPase_C_sf"/>
</dbReference>
<evidence type="ECO:0000313" key="7">
    <source>
        <dbReference type="EMBL" id="MXY95354.1"/>
    </source>
</evidence>
<comment type="catalytic activity">
    <reaction evidence="1">
        <text>ATP + protein L-histidine = ADP + protein N-phospho-L-histidine.</text>
        <dbReference type="EC" id="2.7.13.3"/>
    </reaction>
</comment>
<dbReference type="InterPro" id="IPR003594">
    <property type="entry name" value="HATPase_dom"/>
</dbReference>
<name>A0A6B0YW46_9CHLR</name>
<comment type="caution">
    <text evidence="7">The sequence shown here is derived from an EMBL/GenBank/DDBJ whole genome shotgun (WGS) entry which is preliminary data.</text>
</comment>
<dbReference type="SUPFAM" id="SSF55874">
    <property type="entry name" value="ATPase domain of HSP90 chaperone/DNA topoisomerase II/histidine kinase"/>
    <property type="match status" value="2"/>
</dbReference>
<proteinExistence type="predicted"/>
<evidence type="ECO:0000256" key="2">
    <source>
        <dbReference type="ARBA" id="ARBA00012438"/>
    </source>
</evidence>
<feature type="domain" description="Histidine kinase/HSP90-like ATPase" evidence="6">
    <location>
        <begin position="636"/>
        <end position="755"/>
    </location>
</feature>
<dbReference type="Gene3D" id="3.30.565.10">
    <property type="entry name" value="Histidine kinase-like ATPase, C-terminal domain"/>
    <property type="match status" value="2"/>
</dbReference>
<keyword evidence="5" id="KW-0418">Kinase</keyword>
<gene>
    <name evidence="7" type="ORF">F4Y42_18085</name>
</gene>